<keyword evidence="8 10" id="KW-1133">Transmembrane helix</keyword>
<evidence type="ECO:0000256" key="3">
    <source>
        <dbReference type="ARBA" id="ARBA00007069"/>
    </source>
</evidence>
<dbReference type="RefSeq" id="WP_251260384.1">
    <property type="nucleotide sequence ID" value="NZ_JAMQGP010000002.1"/>
</dbReference>
<evidence type="ECO:0000256" key="11">
    <source>
        <dbReference type="RuleBase" id="RU365097"/>
    </source>
</evidence>
<evidence type="ECO:0000256" key="8">
    <source>
        <dbReference type="ARBA" id="ARBA00022989"/>
    </source>
</evidence>
<keyword evidence="4 10" id="KW-0813">Transport</keyword>
<dbReference type="NCBIfam" id="TIGR02141">
    <property type="entry name" value="modB_ABC"/>
    <property type="match status" value="1"/>
</dbReference>
<dbReference type="EMBL" id="JAMQGP010000002">
    <property type="protein sequence ID" value="MCM2679016.1"/>
    <property type="molecule type" value="Genomic_DNA"/>
</dbReference>
<keyword evidence="9 10" id="KW-0472">Membrane</keyword>
<name>A0AA42B6Y8_9GAMM</name>
<feature type="transmembrane region" description="Helical" evidence="10">
    <location>
        <begin position="14"/>
        <end position="33"/>
    </location>
</feature>
<dbReference type="GO" id="GO:0015098">
    <property type="term" value="F:molybdate ion transmembrane transporter activity"/>
    <property type="evidence" value="ECO:0007669"/>
    <property type="project" value="UniProtKB-UniRule"/>
</dbReference>
<protein>
    <recommendedName>
        <fullName evidence="11">Molybdenum transport system permease</fullName>
    </recommendedName>
</protein>
<keyword evidence="6 11" id="KW-0500">Molybdenum</keyword>
<dbReference type="SUPFAM" id="SSF161098">
    <property type="entry name" value="MetI-like"/>
    <property type="match status" value="1"/>
</dbReference>
<gene>
    <name evidence="13" type="primary">modB</name>
    <name evidence="13" type="ORF">NAF29_04905</name>
</gene>
<comment type="function">
    <text evidence="1 11">Part of the binding-protein-dependent transport system for molybdenum; probably responsible for the translocation of the substrate across the membrane.</text>
</comment>
<dbReference type="InterPro" id="IPR011867">
    <property type="entry name" value="ModB_ABC"/>
</dbReference>
<feature type="domain" description="ABC transmembrane type-1" evidence="12">
    <location>
        <begin position="8"/>
        <end position="217"/>
    </location>
</feature>
<evidence type="ECO:0000256" key="9">
    <source>
        <dbReference type="ARBA" id="ARBA00023136"/>
    </source>
</evidence>
<keyword evidence="11" id="KW-0997">Cell inner membrane</keyword>
<dbReference type="InterPro" id="IPR000515">
    <property type="entry name" value="MetI-like"/>
</dbReference>
<evidence type="ECO:0000259" key="12">
    <source>
        <dbReference type="PROSITE" id="PS50928"/>
    </source>
</evidence>
<dbReference type="GO" id="GO:0005886">
    <property type="term" value="C:plasma membrane"/>
    <property type="evidence" value="ECO:0007669"/>
    <property type="project" value="UniProtKB-SubCell"/>
</dbReference>
<keyword evidence="5" id="KW-1003">Cell membrane</keyword>
<feature type="transmembrane region" description="Helical" evidence="10">
    <location>
        <begin position="197"/>
        <end position="216"/>
    </location>
</feature>
<sequence>MIGDWQAITLTAKLALATTFILMLIAPPIAWWLASTQRRVAVLVEGLIALPLVLPPTVLGFYLLLLFSPENGLGQVWHEWFGVGLAFRFEGLVIASVIYSLPFAVQPLQATFERFDRNLLNVAATLGLPPYQQWLSIIMPMCRPGFIAAAVLSFAHTVGEFGVVLMIGGNIPGETRVVSIALFDHVESFNLAAAHQLAAWLLGFSFITLILVYGLMRRRRWSWR</sequence>
<comment type="subcellular location">
    <subcellularLocation>
        <location evidence="11">Cell inner membrane</location>
        <topology evidence="11">Multi-pass membrane protein</topology>
    </subcellularLocation>
    <subcellularLocation>
        <location evidence="2 10">Cell membrane</location>
        <topology evidence="2 10">Multi-pass membrane protein</topology>
    </subcellularLocation>
</comment>
<accession>A0AA42B6Y8</accession>
<dbReference type="InterPro" id="IPR035906">
    <property type="entry name" value="MetI-like_sf"/>
</dbReference>
<evidence type="ECO:0000256" key="7">
    <source>
        <dbReference type="ARBA" id="ARBA00022692"/>
    </source>
</evidence>
<reference evidence="13 14" key="1">
    <citation type="journal article" date="2013" name="Antonie Van Leeuwenhoek">
        <title>Echinimonas agarilytica gen. nov., sp. nov., a new gammaproteobacterium isolated from the sea urchin Strongylocentrotus intermedius.</title>
        <authorList>
            <person name="Nedashkovskaya O.I."/>
            <person name="Stenkova A.M."/>
            <person name="Zhukova N.V."/>
            <person name="Van Trappen S."/>
            <person name="Lee J.S."/>
            <person name="Kim S.B."/>
        </authorList>
    </citation>
    <scope>NUCLEOTIDE SEQUENCE [LARGE SCALE GENOMIC DNA]</scope>
    <source>
        <strain evidence="13 14">KMM 6351</strain>
    </source>
</reference>
<evidence type="ECO:0000256" key="5">
    <source>
        <dbReference type="ARBA" id="ARBA00022475"/>
    </source>
</evidence>
<evidence type="ECO:0000256" key="4">
    <source>
        <dbReference type="ARBA" id="ARBA00022448"/>
    </source>
</evidence>
<comment type="similarity">
    <text evidence="3 11">Belongs to the binding-protein-dependent transport system permease family. CysTW subfamily.</text>
</comment>
<evidence type="ECO:0000313" key="13">
    <source>
        <dbReference type="EMBL" id="MCM2679016.1"/>
    </source>
</evidence>
<dbReference type="PANTHER" id="PTHR30183:SF8">
    <property type="entry name" value="MOLYBDENUM TRANSPORT SYSTEM PERMEASE"/>
    <property type="match status" value="1"/>
</dbReference>
<evidence type="ECO:0000256" key="6">
    <source>
        <dbReference type="ARBA" id="ARBA00022505"/>
    </source>
</evidence>
<feature type="transmembrane region" description="Helical" evidence="10">
    <location>
        <begin position="85"/>
        <end position="105"/>
    </location>
</feature>
<dbReference type="AlphaFoldDB" id="A0AA42B6Y8"/>
<dbReference type="PROSITE" id="PS50928">
    <property type="entry name" value="ABC_TM1"/>
    <property type="match status" value="1"/>
</dbReference>
<dbReference type="Proteomes" id="UP001165393">
    <property type="component" value="Unassembled WGS sequence"/>
</dbReference>
<dbReference type="Pfam" id="PF00528">
    <property type="entry name" value="BPD_transp_1"/>
    <property type="match status" value="1"/>
</dbReference>
<evidence type="ECO:0000256" key="10">
    <source>
        <dbReference type="RuleBase" id="RU363032"/>
    </source>
</evidence>
<feature type="transmembrane region" description="Helical" evidence="10">
    <location>
        <begin position="40"/>
        <end position="65"/>
    </location>
</feature>
<evidence type="ECO:0000256" key="1">
    <source>
        <dbReference type="ARBA" id="ARBA00002949"/>
    </source>
</evidence>
<proteinExistence type="inferred from homology"/>
<dbReference type="Gene3D" id="1.10.3720.10">
    <property type="entry name" value="MetI-like"/>
    <property type="match status" value="1"/>
</dbReference>
<organism evidence="13 14">
    <name type="scientific">Echinimonas agarilytica</name>
    <dbReference type="NCBI Taxonomy" id="1215918"/>
    <lineage>
        <taxon>Bacteria</taxon>
        <taxon>Pseudomonadati</taxon>
        <taxon>Pseudomonadota</taxon>
        <taxon>Gammaproteobacteria</taxon>
        <taxon>Alteromonadales</taxon>
        <taxon>Echinimonadaceae</taxon>
        <taxon>Echinimonas</taxon>
    </lineage>
</organism>
<evidence type="ECO:0000256" key="2">
    <source>
        <dbReference type="ARBA" id="ARBA00004651"/>
    </source>
</evidence>
<feature type="transmembrane region" description="Helical" evidence="10">
    <location>
        <begin position="146"/>
        <end position="167"/>
    </location>
</feature>
<dbReference type="PANTHER" id="PTHR30183">
    <property type="entry name" value="MOLYBDENUM TRANSPORT SYSTEM PERMEASE PROTEIN MODB"/>
    <property type="match status" value="1"/>
</dbReference>
<keyword evidence="14" id="KW-1185">Reference proteome</keyword>
<evidence type="ECO:0000313" key="14">
    <source>
        <dbReference type="Proteomes" id="UP001165393"/>
    </source>
</evidence>
<keyword evidence="7 10" id="KW-0812">Transmembrane</keyword>
<dbReference type="CDD" id="cd06261">
    <property type="entry name" value="TM_PBP2"/>
    <property type="match status" value="1"/>
</dbReference>
<comment type="caution">
    <text evidence="13">The sequence shown here is derived from an EMBL/GenBank/DDBJ whole genome shotgun (WGS) entry which is preliminary data.</text>
</comment>